<keyword evidence="2" id="KW-0238">DNA-binding</keyword>
<name>A0A444LBK0_9HYPH</name>
<dbReference type="Pfam" id="PF00392">
    <property type="entry name" value="GntR"/>
    <property type="match status" value="1"/>
</dbReference>
<keyword evidence="6" id="KW-1185">Reference proteome</keyword>
<gene>
    <name evidence="5" type="ORF">EPK99_21340</name>
</gene>
<dbReference type="OrthoDB" id="9028214at2"/>
<dbReference type="InterPro" id="IPR036388">
    <property type="entry name" value="WH-like_DNA-bd_sf"/>
</dbReference>
<protein>
    <submittedName>
        <fullName evidence="5">FadR family transcriptional regulator</fullName>
    </submittedName>
</protein>
<dbReference type="GO" id="GO:0003700">
    <property type="term" value="F:DNA-binding transcription factor activity"/>
    <property type="evidence" value="ECO:0007669"/>
    <property type="project" value="InterPro"/>
</dbReference>
<dbReference type="SUPFAM" id="SSF46785">
    <property type="entry name" value="Winged helix' DNA-binding domain"/>
    <property type="match status" value="1"/>
</dbReference>
<accession>A0A444LBK0</accession>
<dbReference type="Gene3D" id="1.20.120.530">
    <property type="entry name" value="GntR ligand-binding domain-like"/>
    <property type="match status" value="1"/>
</dbReference>
<dbReference type="EMBL" id="SBIP01000005">
    <property type="protein sequence ID" value="RWX75020.1"/>
    <property type="molecule type" value="Genomic_DNA"/>
</dbReference>
<dbReference type="Proteomes" id="UP000287687">
    <property type="component" value="Unassembled WGS sequence"/>
</dbReference>
<dbReference type="Gene3D" id="1.10.10.10">
    <property type="entry name" value="Winged helix-like DNA-binding domain superfamily/Winged helix DNA-binding domain"/>
    <property type="match status" value="1"/>
</dbReference>
<dbReference type="RefSeq" id="WP_128445119.1">
    <property type="nucleotide sequence ID" value="NZ_SBIP01000005.1"/>
</dbReference>
<comment type="caution">
    <text evidence="5">The sequence shown here is derived from an EMBL/GenBank/DDBJ whole genome shotgun (WGS) entry which is preliminary data.</text>
</comment>
<dbReference type="AlphaFoldDB" id="A0A444LBK0"/>
<dbReference type="SMART" id="SM00345">
    <property type="entry name" value="HTH_GNTR"/>
    <property type="match status" value="1"/>
</dbReference>
<dbReference type="SUPFAM" id="SSF48008">
    <property type="entry name" value="GntR ligand-binding domain-like"/>
    <property type="match status" value="1"/>
</dbReference>
<dbReference type="InterPro" id="IPR011711">
    <property type="entry name" value="GntR_C"/>
</dbReference>
<sequence length="254" mass="27273">MGLLETTISGRKRRSNHAHVVAELGRGIVSGSIPEGSLLPGDTEMSARFGVSRTVLREAMKTLAAKRLVEAKAKVGTRVLDRSTWNFFDSDVLGWRFEAGLDSEFIEHLAEMRLALEPAAAAAAAVRATSDDIVALYAIAAKFDDLSHSPGSIAQVDLEFHVAIARMSGNPFMRSASALIEAALAISFQLSSPAASPETIDEVASNHLRIAHAIASRDPVKAETAMRHVIDVGRDRIVNSIAHAEQQISQLIQS</sequence>
<organism evidence="5 6">
    <name type="scientific">Neorhizobium lilium</name>
    <dbReference type="NCBI Taxonomy" id="2503024"/>
    <lineage>
        <taxon>Bacteria</taxon>
        <taxon>Pseudomonadati</taxon>
        <taxon>Pseudomonadota</taxon>
        <taxon>Alphaproteobacteria</taxon>
        <taxon>Hyphomicrobiales</taxon>
        <taxon>Rhizobiaceae</taxon>
        <taxon>Rhizobium/Agrobacterium group</taxon>
        <taxon>Neorhizobium</taxon>
    </lineage>
</organism>
<keyword evidence="3" id="KW-0804">Transcription</keyword>
<feature type="domain" description="HTH gntR-type" evidence="4">
    <location>
        <begin position="14"/>
        <end position="82"/>
    </location>
</feature>
<evidence type="ECO:0000313" key="5">
    <source>
        <dbReference type="EMBL" id="RWX75020.1"/>
    </source>
</evidence>
<dbReference type="InterPro" id="IPR008920">
    <property type="entry name" value="TF_FadR/GntR_C"/>
</dbReference>
<evidence type="ECO:0000313" key="6">
    <source>
        <dbReference type="Proteomes" id="UP000287687"/>
    </source>
</evidence>
<dbReference type="PANTHER" id="PTHR43537">
    <property type="entry name" value="TRANSCRIPTIONAL REGULATOR, GNTR FAMILY"/>
    <property type="match status" value="1"/>
</dbReference>
<dbReference type="Pfam" id="PF07729">
    <property type="entry name" value="FCD"/>
    <property type="match status" value="1"/>
</dbReference>
<evidence type="ECO:0000259" key="4">
    <source>
        <dbReference type="PROSITE" id="PS50949"/>
    </source>
</evidence>
<evidence type="ECO:0000256" key="2">
    <source>
        <dbReference type="ARBA" id="ARBA00023125"/>
    </source>
</evidence>
<dbReference type="PRINTS" id="PR00035">
    <property type="entry name" value="HTHGNTR"/>
</dbReference>
<proteinExistence type="predicted"/>
<dbReference type="InterPro" id="IPR000524">
    <property type="entry name" value="Tscrpt_reg_HTH_GntR"/>
</dbReference>
<reference evidence="5 6" key="1">
    <citation type="submission" date="2019-01" db="EMBL/GenBank/DDBJ databases">
        <title>The draft genome of Rhizobium sp. 24NR.</title>
        <authorList>
            <person name="Liu L."/>
            <person name="Liang L."/>
            <person name="Shi S."/>
            <person name="Xu L."/>
            <person name="Wang X."/>
            <person name="Li L."/>
            <person name="Zhang X."/>
        </authorList>
    </citation>
    <scope>NUCLEOTIDE SEQUENCE [LARGE SCALE GENOMIC DNA]</scope>
    <source>
        <strain evidence="5 6">24NR</strain>
    </source>
</reference>
<dbReference type="PANTHER" id="PTHR43537:SF44">
    <property type="entry name" value="GNTR FAMILY REGULATORY PROTEIN"/>
    <property type="match status" value="1"/>
</dbReference>
<keyword evidence="1" id="KW-0805">Transcription regulation</keyword>
<evidence type="ECO:0000256" key="3">
    <source>
        <dbReference type="ARBA" id="ARBA00023163"/>
    </source>
</evidence>
<dbReference type="GO" id="GO:0003677">
    <property type="term" value="F:DNA binding"/>
    <property type="evidence" value="ECO:0007669"/>
    <property type="project" value="UniProtKB-KW"/>
</dbReference>
<dbReference type="PROSITE" id="PS50949">
    <property type="entry name" value="HTH_GNTR"/>
    <property type="match status" value="1"/>
</dbReference>
<dbReference type="SMART" id="SM00895">
    <property type="entry name" value="FCD"/>
    <property type="match status" value="1"/>
</dbReference>
<evidence type="ECO:0000256" key="1">
    <source>
        <dbReference type="ARBA" id="ARBA00023015"/>
    </source>
</evidence>
<dbReference type="InterPro" id="IPR036390">
    <property type="entry name" value="WH_DNA-bd_sf"/>
</dbReference>
<dbReference type="CDD" id="cd07377">
    <property type="entry name" value="WHTH_GntR"/>
    <property type="match status" value="1"/>
</dbReference>